<organism evidence="3 4">
    <name type="scientific">Dryococelus australis</name>
    <dbReference type="NCBI Taxonomy" id="614101"/>
    <lineage>
        <taxon>Eukaryota</taxon>
        <taxon>Metazoa</taxon>
        <taxon>Ecdysozoa</taxon>
        <taxon>Arthropoda</taxon>
        <taxon>Hexapoda</taxon>
        <taxon>Insecta</taxon>
        <taxon>Pterygota</taxon>
        <taxon>Neoptera</taxon>
        <taxon>Polyneoptera</taxon>
        <taxon>Phasmatodea</taxon>
        <taxon>Verophasmatodea</taxon>
        <taxon>Anareolatae</taxon>
        <taxon>Phasmatidae</taxon>
        <taxon>Eurycanthinae</taxon>
        <taxon>Dryococelus</taxon>
    </lineage>
</organism>
<feature type="coiled-coil region" evidence="1">
    <location>
        <begin position="169"/>
        <end position="196"/>
    </location>
</feature>
<dbReference type="Proteomes" id="UP001159363">
    <property type="component" value="Chromosome 7"/>
</dbReference>
<feature type="compositionally biased region" description="Basic and acidic residues" evidence="2">
    <location>
        <begin position="252"/>
        <end position="268"/>
    </location>
</feature>
<sequence length="416" mass="47382">MNTCSKAASTPFKQLVKALTLDTSEAEKVLKELELAAHSIHETAHTSSSNIQITNLEYSFNTCLGMHTITQLRHIKELQSDNIYEYIYACTQDLTNTHTGHIEFHNMSDTQPLHIVVSQLKKIPIFSGQNDENIAHFLDQFQAASEINGLDVTEKYNQAIGQTLHNPGNEMLRSEIAKLKQEIASFNSLSKKCQEEVQQMSGPADSPIDEQERTKYACRTLFNKVNKDKWYAEIPWYNAKSNSIVTCTVNKSQDRPKVQDRHDEECHRSRVHFSPPHEQPTKLTRSCTSTQQKHDMAPGRERKCASPGVYTAQVVGTDKVSRSEMSQAVQFIGPCQALMTCALCLYPRHKVLHCDLFPNQEIEFQTNIENRFHSLINKFCIGHTKFHISKDDTADCTTCSIDTQRSAMMKQLWLKR</sequence>
<proteinExistence type="predicted"/>
<keyword evidence="1" id="KW-0175">Coiled coil</keyword>
<keyword evidence="4" id="KW-1185">Reference proteome</keyword>
<evidence type="ECO:0000256" key="2">
    <source>
        <dbReference type="SAM" id="MobiDB-lite"/>
    </source>
</evidence>
<accession>A0ABQ9GWM3</accession>
<protein>
    <submittedName>
        <fullName evidence="3">Uncharacterized protein</fullName>
    </submittedName>
</protein>
<reference evidence="3 4" key="1">
    <citation type="submission" date="2023-02" db="EMBL/GenBank/DDBJ databases">
        <title>LHISI_Scaffold_Assembly.</title>
        <authorList>
            <person name="Stuart O.P."/>
            <person name="Cleave R."/>
            <person name="Magrath M.J.L."/>
            <person name="Mikheyev A.S."/>
        </authorList>
    </citation>
    <scope>NUCLEOTIDE SEQUENCE [LARGE SCALE GENOMIC DNA]</scope>
    <source>
        <strain evidence="3">Daus_M_001</strain>
        <tissue evidence="3">Leg muscle</tissue>
    </source>
</reference>
<feature type="compositionally biased region" description="Polar residues" evidence="2">
    <location>
        <begin position="281"/>
        <end position="291"/>
    </location>
</feature>
<evidence type="ECO:0000313" key="3">
    <source>
        <dbReference type="EMBL" id="KAJ8876424.1"/>
    </source>
</evidence>
<feature type="region of interest" description="Disordered" evidence="2">
    <location>
        <begin position="252"/>
        <end position="303"/>
    </location>
</feature>
<dbReference type="EMBL" id="JARBHB010000008">
    <property type="protein sequence ID" value="KAJ8876424.1"/>
    <property type="molecule type" value="Genomic_DNA"/>
</dbReference>
<gene>
    <name evidence="3" type="ORF">PR048_020869</name>
</gene>
<comment type="caution">
    <text evidence="3">The sequence shown here is derived from an EMBL/GenBank/DDBJ whole genome shotgun (WGS) entry which is preliminary data.</text>
</comment>
<name>A0ABQ9GWM3_9NEOP</name>
<evidence type="ECO:0000313" key="4">
    <source>
        <dbReference type="Proteomes" id="UP001159363"/>
    </source>
</evidence>
<feature type="compositionally biased region" description="Basic and acidic residues" evidence="2">
    <location>
        <begin position="292"/>
        <end position="303"/>
    </location>
</feature>
<evidence type="ECO:0000256" key="1">
    <source>
        <dbReference type="SAM" id="Coils"/>
    </source>
</evidence>